<dbReference type="Pfam" id="PF00535">
    <property type="entry name" value="Glycos_transf_2"/>
    <property type="match status" value="1"/>
</dbReference>
<evidence type="ECO:0000259" key="3">
    <source>
        <dbReference type="Pfam" id="PF00535"/>
    </source>
</evidence>
<evidence type="ECO:0000313" key="4">
    <source>
        <dbReference type="EMBL" id="GAF86581.1"/>
    </source>
</evidence>
<dbReference type="EMBL" id="BARS01016337">
    <property type="protein sequence ID" value="GAF86581.1"/>
    <property type="molecule type" value="Genomic_DNA"/>
</dbReference>
<keyword evidence="2" id="KW-0808">Transferase</keyword>
<organism evidence="4">
    <name type="scientific">marine sediment metagenome</name>
    <dbReference type="NCBI Taxonomy" id="412755"/>
    <lineage>
        <taxon>unclassified sequences</taxon>
        <taxon>metagenomes</taxon>
        <taxon>ecological metagenomes</taxon>
    </lineage>
</organism>
<feature type="domain" description="Glycosyltransferase 2-like" evidence="3">
    <location>
        <begin position="13"/>
        <end position="83"/>
    </location>
</feature>
<evidence type="ECO:0000256" key="1">
    <source>
        <dbReference type="ARBA" id="ARBA00022676"/>
    </source>
</evidence>
<reference evidence="4" key="1">
    <citation type="journal article" date="2014" name="Front. Microbiol.">
        <title>High frequency of phylogenetically diverse reductive dehalogenase-homologous genes in deep subseafloor sedimentary metagenomes.</title>
        <authorList>
            <person name="Kawai M."/>
            <person name="Futagami T."/>
            <person name="Toyoda A."/>
            <person name="Takaki Y."/>
            <person name="Nishi S."/>
            <person name="Hori S."/>
            <person name="Arai W."/>
            <person name="Tsubouchi T."/>
            <person name="Morono Y."/>
            <person name="Uchiyama I."/>
            <person name="Ito T."/>
            <person name="Fujiyama A."/>
            <person name="Inagaki F."/>
            <person name="Takami H."/>
        </authorList>
    </citation>
    <scope>NUCLEOTIDE SEQUENCE</scope>
    <source>
        <strain evidence="4">Expedition CK06-06</strain>
    </source>
</reference>
<gene>
    <name evidence="4" type="ORF">S01H1_26896</name>
</gene>
<name>X0TH30_9ZZZZ</name>
<dbReference type="InterPro" id="IPR001173">
    <property type="entry name" value="Glyco_trans_2-like"/>
</dbReference>
<dbReference type="PANTHER" id="PTHR43630">
    <property type="entry name" value="POLY-BETA-1,6-N-ACETYL-D-GLUCOSAMINE SYNTHASE"/>
    <property type="match status" value="1"/>
</dbReference>
<proteinExistence type="predicted"/>
<protein>
    <recommendedName>
        <fullName evidence="3">Glycosyltransferase 2-like domain-containing protein</fullName>
    </recommendedName>
</protein>
<keyword evidence="1" id="KW-0328">Glycosyltransferase</keyword>
<dbReference type="PANTHER" id="PTHR43630:SF1">
    <property type="entry name" value="POLY-BETA-1,6-N-ACETYL-D-GLUCOSAMINE SYNTHASE"/>
    <property type="match status" value="1"/>
</dbReference>
<feature type="non-terminal residue" evidence="4">
    <location>
        <position position="84"/>
    </location>
</feature>
<dbReference type="Gene3D" id="3.90.550.10">
    <property type="entry name" value="Spore Coat Polysaccharide Biosynthesis Protein SpsA, Chain A"/>
    <property type="match status" value="1"/>
</dbReference>
<evidence type="ECO:0000256" key="2">
    <source>
        <dbReference type="ARBA" id="ARBA00022679"/>
    </source>
</evidence>
<dbReference type="AlphaFoldDB" id="X0TH30"/>
<dbReference type="SUPFAM" id="SSF53448">
    <property type="entry name" value="Nucleotide-diphospho-sugar transferases"/>
    <property type="match status" value="1"/>
</dbReference>
<comment type="caution">
    <text evidence="4">The sequence shown here is derived from an EMBL/GenBank/DDBJ whole genome shotgun (WGS) entry which is preliminary data.</text>
</comment>
<accession>X0TH30</accession>
<dbReference type="GO" id="GO:0016757">
    <property type="term" value="F:glycosyltransferase activity"/>
    <property type="evidence" value="ECO:0007669"/>
    <property type="project" value="UniProtKB-KW"/>
</dbReference>
<dbReference type="InterPro" id="IPR029044">
    <property type="entry name" value="Nucleotide-diphossugar_trans"/>
</dbReference>
<sequence length="84" mass="9296">MRYALCEIVMKVSIIIPTYNEEKRLPACLDSISRLDYSKEDIEVIVVDNGSTDGTREIAKSCGVEVLRDDSMNVSGLRNLGASQ</sequence>